<comment type="similarity">
    <text evidence="2">Belongs to the CPA3 antiporters (TC 2.A.63) subunit E family.</text>
</comment>
<feature type="transmembrane region" description="Helical" evidence="7">
    <location>
        <begin position="78"/>
        <end position="103"/>
    </location>
</feature>
<protein>
    <submittedName>
        <fullName evidence="8">Na+/H+ antiporter subunit E</fullName>
    </submittedName>
</protein>
<sequence length="192" mass="21818">MSERLANTGTDAPRSARRLEWGVRLHEIPLLIGLVILWMMLWREVSAMSVVSGVLIAVVVMRVFYLPPVELAGRFNPWYALQYVGSFLWWLSVASWQVAWIAVKPGRPPTCSIIAVRLRTRSDFIITLVGITISLIPGSLVAEIDRFESTLYLHVLDTETQKDLTAMRRQVRRIEEMLIRAIGSKDEVRSLG</sequence>
<dbReference type="Pfam" id="PF01899">
    <property type="entry name" value="MNHE"/>
    <property type="match status" value="1"/>
</dbReference>
<gene>
    <name evidence="8" type="ORF">JD292_05540</name>
</gene>
<evidence type="ECO:0000256" key="7">
    <source>
        <dbReference type="SAM" id="Phobius"/>
    </source>
</evidence>
<evidence type="ECO:0000313" key="8">
    <source>
        <dbReference type="EMBL" id="MBK0421535.1"/>
    </source>
</evidence>
<keyword evidence="5 7" id="KW-1133">Transmembrane helix</keyword>
<keyword evidence="4 7" id="KW-0812">Transmembrane</keyword>
<comment type="subcellular location">
    <subcellularLocation>
        <location evidence="1">Cell membrane</location>
        <topology evidence="1">Multi-pass membrane protein</topology>
    </subcellularLocation>
</comment>
<dbReference type="InterPro" id="IPR002758">
    <property type="entry name" value="Cation_antiport_E"/>
</dbReference>
<feature type="transmembrane region" description="Helical" evidence="7">
    <location>
        <begin position="21"/>
        <end position="41"/>
    </location>
</feature>
<feature type="transmembrane region" description="Helical" evidence="7">
    <location>
        <begin position="123"/>
        <end position="142"/>
    </location>
</feature>
<name>A0A934UX10_9MICO</name>
<accession>A0A934UX10</accession>
<evidence type="ECO:0000256" key="5">
    <source>
        <dbReference type="ARBA" id="ARBA00022989"/>
    </source>
</evidence>
<dbReference type="GO" id="GO:0005886">
    <property type="term" value="C:plasma membrane"/>
    <property type="evidence" value="ECO:0007669"/>
    <property type="project" value="UniProtKB-SubCell"/>
</dbReference>
<dbReference type="PANTHER" id="PTHR34584">
    <property type="entry name" value="NA(+)/H(+) ANTIPORTER SUBUNIT E1"/>
    <property type="match status" value="1"/>
</dbReference>
<dbReference type="RefSeq" id="WP_200131741.1">
    <property type="nucleotide sequence ID" value="NZ_JAEHOI010000004.1"/>
</dbReference>
<comment type="caution">
    <text evidence="8">The sequence shown here is derived from an EMBL/GenBank/DDBJ whole genome shotgun (WGS) entry which is preliminary data.</text>
</comment>
<dbReference type="GO" id="GO:0008324">
    <property type="term" value="F:monoatomic cation transmembrane transporter activity"/>
    <property type="evidence" value="ECO:0007669"/>
    <property type="project" value="InterPro"/>
</dbReference>
<keyword evidence="9" id="KW-1185">Reference proteome</keyword>
<proteinExistence type="inferred from homology"/>
<organism evidence="8 9">
    <name type="scientific">Leucobacter edaphi</name>
    <dbReference type="NCBI Taxonomy" id="2796472"/>
    <lineage>
        <taxon>Bacteria</taxon>
        <taxon>Bacillati</taxon>
        <taxon>Actinomycetota</taxon>
        <taxon>Actinomycetes</taxon>
        <taxon>Micrococcales</taxon>
        <taxon>Microbacteriaceae</taxon>
        <taxon>Leucobacter</taxon>
    </lineage>
</organism>
<dbReference type="AlphaFoldDB" id="A0A934UX10"/>
<dbReference type="NCBIfam" id="NF006521">
    <property type="entry name" value="PRK08965.1-5"/>
    <property type="match status" value="1"/>
</dbReference>
<keyword evidence="6 7" id="KW-0472">Membrane</keyword>
<dbReference type="EMBL" id="JAEHOI010000004">
    <property type="protein sequence ID" value="MBK0421535.1"/>
    <property type="molecule type" value="Genomic_DNA"/>
</dbReference>
<dbReference type="PANTHER" id="PTHR34584:SF1">
    <property type="entry name" value="NA(+)_H(+) ANTIPORTER SUBUNIT E1"/>
    <property type="match status" value="1"/>
</dbReference>
<keyword evidence="3" id="KW-1003">Cell membrane</keyword>
<evidence type="ECO:0000256" key="4">
    <source>
        <dbReference type="ARBA" id="ARBA00022692"/>
    </source>
</evidence>
<evidence type="ECO:0000256" key="3">
    <source>
        <dbReference type="ARBA" id="ARBA00022475"/>
    </source>
</evidence>
<reference evidence="8" key="1">
    <citation type="submission" date="2020-12" db="EMBL/GenBank/DDBJ databases">
        <title>Leucobacter sp. CAS2, isolated from Chromium sludge.</title>
        <authorList>
            <person name="Xu Z."/>
        </authorList>
    </citation>
    <scope>NUCLEOTIDE SEQUENCE</scope>
    <source>
        <strain evidence="8">CSA2</strain>
    </source>
</reference>
<evidence type="ECO:0000256" key="1">
    <source>
        <dbReference type="ARBA" id="ARBA00004651"/>
    </source>
</evidence>
<evidence type="ECO:0000313" key="9">
    <source>
        <dbReference type="Proteomes" id="UP000618733"/>
    </source>
</evidence>
<feature type="transmembrane region" description="Helical" evidence="7">
    <location>
        <begin position="47"/>
        <end position="66"/>
    </location>
</feature>
<evidence type="ECO:0000256" key="6">
    <source>
        <dbReference type="ARBA" id="ARBA00023136"/>
    </source>
</evidence>
<dbReference type="Proteomes" id="UP000618733">
    <property type="component" value="Unassembled WGS sequence"/>
</dbReference>
<evidence type="ECO:0000256" key="2">
    <source>
        <dbReference type="ARBA" id="ARBA00006228"/>
    </source>
</evidence>